<organism evidence="3 4">
    <name type="scientific">Gigaspora margarita</name>
    <dbReference type="NCBI Taxonomy" id="4874"/>
    <lineage>
        <taxon>Eukaryota</taxon>
        <taxon>Fungi</taxon>
        <taxon>Fungi incertae sedis</taxon>
        <taxon>Mucoromycota</taxon>
        <taxon>Glomeromycotina</taxon>
        <taxon>Glomeromycetes</taxon>
        <taxon>Diversisporales</taxon>
        <taxon>Gigasporaceae</taxon>
        <taxon>Gigaspora</taxon>
    </lineage>
</organism>
<dbReference type="Proteomes" id="UP000439903">
    <property type="component" value="Unassembled WGS sequence"/>
</dbReference>
<comment type="caution">
    <text evidence="3">The sequence shown here is derived from an EMBL/GenBank/DDBJ whole genome shotgun (WGS) entry which is preliminary data.</text>
</comment>
<dbReference type="PANTHER" id="PTHR31551:SF1">
    <property type="entry name" value="COILED-COIL DOMAIN-CONTAINING PROTEIN 12"/>
    <property type="match status" value="1"/>
</dbReference>
<evidence type="ECO:0000256" key="2">
    <source>
        <dbReference type="SAM" id="MobiDB-lite"/>
    </source>
</evidence>
<accession>A0A8H4A1D4</accession>
<dbReference type="GO" id="GO:0005684">
    <property type="term" value="C:U2-type spliceosomal complex"/>
    <property type="evidence" value="ECO:0007669"/>
    <property type="project" value="TreeGrafter"/>
</dbReference>
<dbReference type="EMBL" id="WTPW01002711">
    <property type="protein sequence ID" value="KAF0369760.1"/>
    <property type="molecule type" value="Genomic_DNA"/>
</dbReference>
<evidence type="ECO:0000313" key="3">
    <source>
        <dbReference type="EMBL" id="KAF0369760.1"/>
    </source>
</evidence>
<proteinExistence type="predicted"/>
<name>A0A8H4A1D4_GIGMA</name>
<feature type="coiled-coil region" evidence="1">
    <location>
        <begin position="71"/>
        <end position="98"/>
    </location>
</feature>
<dbReference type="OrthoDB" id="10261348at2759"/>
<dbReference type="Pfam" id="PF08315">
    <property type="entry name" value="cwf18"/>
    <property type="match status" value="1"/>
</dbReference>
<keyword evidence="4" id="KW-1185">Reference proteome</keyword>
<dbReference type="InterPro" id="IPR013169">
    <property type="entry name" value="mRNA_splic_Cwf18-like"/>
</dbReference>
<dbReference type="PANTHER" id="PTHR31551">
    <property type="entry name" value="PRE-MRNA-SPLICING FACTOR CWF18"/>
    <property type="match status" value="1"/>
</dbReference>
<sequence>MEEASRQRKERLEAVRKRKLESSKSEEQTVDNEEDSNTVKKPVLKFRNYTPANEEIKAAAKVHIATPNDLGETLEKHVDRITKEVEETEEAKREEEVDLFNLAPKKPNWDLKRDVEKKLAKLERKTQASIAHLIKARLQSESTENASVGLIDAVNAQQKADLEDNDSD</sequence>
<dbReference type="AlphaFoldDB" id="A0A8H4A1D4"/>
<dbReference type="GO" id="GO:0071014">
    <property type="term" value="C:post-mRNA release spliceosomal complex"/>
    <property type="evidence" value="ECO:0007669"/>
    <property type="project" value="TreeGrafter"/>
</dbReference>
<feature type="region of interest" description="Disordered" evidence="2">
    <location>
        <begin position="1"/>
        <end position="39"/>
    </location>
</feature>
<feature type="compositionally biased region" description="Basic and acidic residues" evidence="2">
    <location>
        <begin position="1"/>
        <end position="27"/>
    </location>
</feature>
<protein>
    <submittedName>
        <fullName evidence="3">mRNA splicing factor</fullName>
    </submittedName>
</protein>
<gene>
    <name evidence="3" type="ORF">F8M41_013396</name>
</gene>
<evidence type="ECO:0000256" key="1">
    <source>
        <dbReference type="SAM" id="Coils"/>
    </source>
</evidence>
<keyword evidence="1" id="KW-0175">Coiled coil</keyword>
<reference evidence="3 4" key="1">
    <citation type="journal article" date="2019" name="Environ. Microbiol.">
        <title>At the nexus of three kingdoms: the genome of the mycorrhizal fungus Gigaspora margarita provides insights into plant, endobacterial and fungal interactions.</title>
        <authorList>
            <person name="Venice F."/>
            <person name="Ghignone S."/>
            <person name="Salvioli di Fossalunga A."/>
            <person name="Amselem J."/>
            <person name="Novero M."/>
            <person name="Xianan X."/>
            <person name="Sedzielewska Toro K."/>
            <person name="Morin E."/>
            <person name="Lipzen A."/>
            <person name="Grigoriev I.V."/>
            <person name="Henrissat B."/>
            <person name="Martin F.M."/>
            <person name="Bonfante P."/>
        </authorList>
    </citation>
    <scope>NUCLEOTIDE SEQUENCE [LARGE SCALE GENOMIC DNA]</scope>
    <source>
        <strain evidence="3 4">BEG34</strain>
    </source>
</reference>
<evidence type="ECO:0000313" key="4">
    <source>
        <dbReference type="Proteomes" id="UP000439903"/>
    </source>
</evidence>